<protein>
    <submittedName>
        <fullName evidence="2">Uncharacterized protein</fullName>
    </submittedName>
</protein>
<proteinExistence type="predicted"/>
<evidence type="ECO:0000256" key="1">
    <source>
        <dbReference type="SAM" id="MobiDB-lite"/>
    </source>
</evidence>
<accession>A0A2S5B6B9</accession>
<reference evidence="2 3" key="1">
    <citation type="journal article" date="2018" name="Front. Microbiol.">
        <title>Prospects for Fungal Bioremediation of Acidic Radioactive Waste Sites: Characterization and Genome Sequence of Rhodotorula taiwanensis MD1149.</title>
        <authorList>
            <person name="Tkavc R."/>
            <person name="Matrosova V.Y."/>
            <person name="Grichenko O.E."/>
            <person name="Gostincar C."/>
            <person name="Volpe R.P."/>
            <person name="Klimenkova P."/>
            <person name="Gaidamakova E.K."/>
            <person name="Zhou C.E."/>
            <person name="Stewart B.J."/>
            <person name="Lyman M.G."/>
            <person name="Malfatti S.A."/>
            <person name="Rubinfeld B."/>
            <person name="Courtot M."/>
            <person name="Singh J."/>
            <person name="Dalgard C.L."/>
            <person name="Hamilton T."/>
            <person name="Frey K.G."/>
            <person name="Gunde-Cimerman N."/>
            <person name="Dugan L."/>
            <person name="Daly M.J."/>
        </authorList>
    </citation>
    <scope>NUCLEOTIDE SEQUENCE [LARGE SCALE GENOMIC DNA]</scope>
    <source>
        <strain evidence="2 3">MD1149</strain>
    </source>
</reference>
<dbReference type="AlphaFoldDB" id="A0A2S5B6B9"/>
<feature type="compositionally biased region" description="Basic and acidic residues" evidence="1">
    <location>
        <begin position="1"/>
        <end position="20"/>
    </location>
</feature>
<dbReference type="Proteomes" id="UP000237144">
    <property type="component" value="Unassembled WGS sequence"/>
</dbReference>
<gene>
    <name evidence="2" type="ORF">BMF94_4636</name>
</gene>
<feature type="region of interest" description="Disordered" evidence="1">
    <location>
        <begin position="1"/>
        <end position="31"/>
    </location>
</feature>
<dbReference type="EMBL" id="PJQD01000050">
    <property type="protein sequence ID" value="POY72334.1"/>
    <property type="molecule type" value="Genomic_DNA"/>
</dbReference>
<sequence>MSPSKKSERTQAGHGREKGPKGPAGSEGSVDGINAVEPEKSFIMRLPDELLAAIATFFNPPIPFELGHFVLPSKFTMEGRQELRALAATCRRFAKVLLPVLYRSLVFIDDKRRTKTVEFYQAKKVHEHVREIYWQPSYLYNDMSPIFLHAATNLTYLVLAFLPQSVPDDFIADDYAGLTTLRRSFTDALRNLKHLRALEIPFWESREDQDFHFGESILPSLKQMSIGDWQEWDAFEPDHNIDVVKWLIHPDIDLEDGLLEGWAERLGKRARVLQLAAHSGWGRTDLPAKLPDIIKDVSWYKHIATHPLESLVLHGFNPVTSHKAEWTGTLPQFLSSLQTRNLHTVTFLDVPSLRNKRRHLLNWDNVQHLKHVTTLQISLATSVDEGEAAAAAEDHDADFETDEVAEEGEMTLRISAKEIKSLLNVFPNLHHLLLANFHRCRRPHDQEEQEDSVHPFAEDTFQPAARDFIRTLDLYKSFKHLEQVVFRSAEAELGVRFRRERGPGTEQDEEGWHEELRRLY</sequence>
<name>A0A2S5B6B9_9BASI</name>
<keyword evidence="3" id="KW-1185">Reference proteome</keyword>
<organism evidence="2 3">
    <name type="scientific">Rhodotorula taiwanensis</name>
    <dbReference type="NCBI Taxonomy" id="741276"/>
    <lineage>
        <taxon>Eukaryota</taxon>
        <taxon>Fungi</taxon>
        <taxon>Dikarya</taxon>
        <taxon>Basidiomycota</taxon>
        <taxon>Pucciniomycotina</taxon>
        <taxon>Microbotryomycetes</taxon>
        <taxon>Sporidiobolales</taxon>
        <taxon>Sporidiobolaceae</taxon>
        <taxon>Rhodotorula</taxon>
    </lineage>
</organism>
<evidence type="ECO:0000313" key="3">
    <source>
        <dbReference type="Proteomes" id="UP000237144"/>
    </source>
</evidence>
<dbReference type="OrthoDB" id="2524267at2759"/>
<comment type="caution">
    <text evidence="2">The sequence shown here is derived from an EMBL/GenBank/DDBJ whole genome shotgun (WGS) entry which is preliminary data.</text>
</comment>
<evidence type="ECO:0000313" key="2">
    <source>
        <dbReference type="EMBL" id="POY72334.1"/>
    </source>
</evidence>